<feature type="domain" description="Polysaccharide lyase 14" evidence="2">
    <location>
        <begin position="68"/>
        <end position="284"/>
    </location>
</feature>
<dbReference type="BRENDA" id="4.2.2.3">
    <property type="organism ID" value="12000"/>
</dbReference>
<dbReference type="AlphaFoldDB" id="E7FLQ2"/>
<organism evidence="3">
    <name type="scientific">Aplysia kurodai</name>
    <name type="common">Kuroda's sea hare</name>
    <dbReference type="NCBI Taxonomy" id="6501"/>
    <lineage>
        <taxon>Eukaryota</taxon>
        <taxon>Metazoa</taxon>
        <taxon>Spiralia</taxon>
        <taxon>Lophotrochozoa</taxon>
        <taxon>Mollusca</taxon>
        <taxon>Gastropoda</taxon>
        <taxon>Heterobranchia</taxon>
        <taxon>Euthyneura</taxon>
        <taxon>Tectipleura</taxon>
        <taxon>Aplysiida</taxon>
        <taxon>Aplysioidea</taxon>
        <taxon>Aplysiidae</taxon>
        <taxon>Aplysia</taxon>
    </lineage>
</organism>
<dbReference type="InterPro" id="IPR048958">
    <property type="entry name" value="Polysacc_lyase_14"/>
</dbReference>
<keyword evidence="1" id="KW-0732">Signal</keyword>
<evidence type="ECO:0000259" key="2">
    <source>
        <dbReference type="Pfam" id="PF21294"/>
    </source>
</evidence>
<feature type="disulfide bond" evidence="4">
    <location>
        <begin position="143"/>
        <end position="152"/>
    </location>
</feature>
<protein>
    <submittedName>
        <fullName evidence="3">Alginate lyase</fullName>
    </submittedName>
</protein>
<dbReference type="Pfam" id="PF21294">
    <property type="entry name" value="Polysacc_lyase_14"/>
    <property type="match status" value="1"/>
</dbReference>
<keyword evidence="3" id="KW-0456">Lyase</keyword>
<evidence type="ECO:0000313" key="3">
    <source>
        <dbReference type="EMBL" id="BAJ72675.1"/>
    </source>
</evidence>
<reference evidence="4" key="2">
    <citation type="journal article" date="2017" name="J. Biol. Chem.">
        <title>Structure and Polymannuronate Specificity of a Eukaryotic Member of Polysaccharide Lyase Family 14.</title>
        <authorList>
            <person name="Qin H.M."/>
            <person name="Miyakawa T."/>
            <person name="Inoue A."/>
            <person name="Nishiyama R."/>
            <person name="Nakamura A."/>
            <person name="Asano A."/>
            <person name="Sawano Y."/>
            <person name="Ojima T."/>
            <person name="Tanokura M."/>
        </authorList>
    </citation>
    <scope>X-RAY CRYSTALLOGRAPHY (1.77 ANGSTROMS) OF 29-295</scope>
    <scope>DISULFIDE BONDS</scope>
</reference>
<dbReference type="PANTHER" id="PTHR40124">
    <property type="match status" value="1"/>
</dbReference>
<feature type="disulfide bond" evidence="4">
    <location>
        <begin position="229"/>
        <end position="239"/>
    </location>
</feature>
<dbReference type="BioCyc" id="MetaCyc:MONOMER-16671"/>
<keyword evidence="4" id="KW-0002">3D-structure</keyword>
<dbReference type="Gene3D" id="2.60.120.200">
    <property type="match status" value="1"/>
</dbReference>
<reference evidence="3" key="1">
    <citation type="journal article" date="2011" name="Biochimie">
        <title>cDNA cloning of an alginate lyase from a marine gastropod Aplysia kurodai and assessment of catalytically important residues of this enzyme.</title>
        <authorList>
            <person name="Rahman M.M."/>
            <person name="Inoue A."/>
            <person name="Tanaka H."/>
            <person name="Ojima T."/>
        </authorList>
    </citation>
    <scope>NUCLEOTIDE SEQUENCE</scope>
</reference>
<feature type="signal peptide" evidence="1">
    <location>
        <begin position="1"/>
        <end position="19"/>
    </location>
</feature>
<dbReference type="SMR" id="E7FLQ2"/>
<dbReference type="PDBsum" id="5GMT"/>
<dbReference type="PDB" id="5GMT">
    <property type="method" value="X-ray"/>
    <property type="resolution" value="1.77 A"/>
    <property type="chains" value="A/B=29-295"/>
</dbReference>
<sequence>MARVVKWVFFALFVAICNAEETEERSKRATTVWSLSSVPHSSHVSTILGHFKPIYHDWGDDSISTSTKHSSSRALRIFYEKGSYSKVHDHRGAGFYSRPSAISSSVDAMILKYDVYFENFGFGIGGKLPGLFGGENGEGAYKCSGGSNPSSCFSLRLMWRKDGDGELYAYIPTNQESGFKDRDDVIAHSTYGQSLGRGKFRFMNNKWHSISEEVHINTVGKTDGWVKICVQAEGHSQQCYTANHLRMRNTNSHHLRGMFFSTFFGGSEKSYAAPNDCYSYFKNFQILTPSHAVVG</sequence>
<name>E7FLQ2_APLKU</name>
<dbReference type="EMBL" id="AB610185">
    <property type="protein sequence ID" value="BAJ72675.1"/>
    <property type="molecule type" value="mRNA"/>
</dbReference>
<dbReference type="PANTHER" id="PTHR40124:SF1">
    <property type="entry name" value="DISAGGREGATASE RELATED REPEAT PROTEIN"/>
    <property type="match status" value="1"/>
</dbReference>
<gene>
    <name evidence="3" type="primary">AkAly30</name>
</gene>
<dbReference type="GO" id="GO:0016829">
    <property type="term" value="F:lyase activity"/>
    <property type="evidence" value="ECO:0007669"/>
    <property type="project" value="UniProtKB-KW"/>
</dbReference>
<feature type="chain" id="PRO_5003220048" evidence="1">
    <location>
        <begin position="20"/>
        <end position="295"/>
    </location>
</feature>
<evidence type="ECO:0000256" key="1">
    <source>
        <dbReference type="SAM" id="SignalP"/>
    </source>
</evidence>
<evidence type="ECO:0007829" key="4">
    <source>
        <dbReference type="PDB" id="5GMT"/>
    </source>
</evidence>
<proteinExistence type="evidence at protein level"/>
<accession>E7FLQ2</accession>